<evidence type="ECO:0000256" key="2">
    <source>
        <dbReference type="ARBA" id="ARBA00023125"/>
    </source>
</evidence>
<protein>
    <submittedName>
        <fullName evidence="6">MurR/RpiR family transcriptional regulator</fullName>
    </submittedName>
</protein>
<proteinExistence type="predicted"/>
<evidence type="ECO:0000259" key="5">
    <source>
        <dbReference type="PROSITE" id="PS51464"/>
    </source>
</evidence>
<dbReference type="InterPro" id="IPR036388">
    <property type="entry name" value="WH-like_DNA-bd_sf"/>
</dbReference>
<accession>A0AAF0YRE4</accession>
<evidence type="ECO:0000256" key="3">
    <source>
        <dbReference type="ARBA" id="ARBA00023163"/>
    </source>
</evidence>
<dbReference type="InterPro" id="IPR000281">
    <property type="entry name" value="HTH_RpiR"/>
</dbReference>
<dbReference type="Gene3D" id="3.40.50.10490">
    <property type="entry name" value="Glucose-6-phosphate isomerase like protein, domain 1"/>
    <property type="match status" value="1"/>
</dbReference>
<dbReference type="RefSeq" id="WP_101678225.1">
    <property type="nucleotide sequence ID" value="NZ_CP136958.1"/>
</dbReference>
<dbReference type="GO" id="GO:1901135">
    <property type="term" value="P:carbohydrate derivative metabolic process"/>
    <property type="evidence" value="ECO:0007669"/>
    <property type="project" value="InterPro"/>
</dbReference>
<keyword evidence="1" id="KW-0805">Transcription regulation</keyword>
<evidence type="ECO:0000313" key="7">
    <source>
        <dbReference type="Proteomes" id="UP000234560"/>
    </source>
</evidence>
<gene>
    <name evidence="6" type="ORF">CYJ47_12470</name>
</gene>
<keyword evidence="2" id="KW-0238">DNA-binding</keyword>
<sequence>MEDKEIKRPLFERVQHVEDMTPMERRLADYFADAYPGLAFKNLEEICDDTQASTATVTRFVRKLGYKNFRDFSKLLQQEVACNFDSPLQRTSELENGSSAPGSLLYKHLAGAQEDLEQASRIVDAKEFETIADLIADSGRSLFLNSSATGKDLLHYFYLLGKYHRPNMFFLPGIDMVPHELVEATENSVLLTTNFDRYPVHVQAVMKTFKELGGETILITNRQAGLLRRYADHVLLVPSSSRFRFKSRAPMLIVLESLLTALELRQPEQVQERTEKMENLMENLRIVIHPEKD</sequence>
<dbReference type="SUPFAM" id="SSF46689">
    <property type="entry name" value="Homeodomain-like"/>
    <property type="match status" value="1"/>
</dbReference>
<dbReference type="InterPro" id="IPR035472">
    <property type="entry name" value="RpiR-like_SIS"/>
</dbReference>
<evidence type="ECO:0000313" key="6">
    <source>
        <dbReference type="EMBL" id="WOT02042.1"/>
    </source>
</evidence>
<dbReference type="CDD" id="cd05013">
    <property type="entry name" value="SIS_RpiR"/>
    <property type="match status" value="1"/>
</dbReference>
<dbReference type="AlphaFoldDB" id="A0AAF0YRE4"/>
<evidence type="ECO:0000259" key="4">
    <source>
        <dbReference type="PROSITE" id="PS51071"/>
    </source>
</evidence>
<reference evidence="6" key="1">
    <citation type="submission" date="2017-12" db="EMBL/GenBank/DDBJ databases">
        <authorList>
            <person name="Thomas-White K."/>
            <person name="Wolfe A.J."/>
        </authorList>
    </citation>
    <scope>NUCLEOTIDE SEQUENCE</scope>
    <source>
        <strain evidence="6">UMB0763</strain>
    </source>
</reference>
<dbReference type="PANTHER" id="PTHR30514:SF18">
    <property type="entry name" value="RPIR-FAMILY TRANSCRIPTIONAL REGULATOR"/>
    <property type="match status" value="1"/>
</dbReference>
<reference evidence="6" key="2">
    <citation type="submission" date="2023-10" db="EMBL/GenBank/DDBJ databases">
        <authorList>
            <person name="Choi B."/>
        </authorList>
    </citation>
    <scope>NUCLEOTIDE SEQUENCE</scope>
    <source>
        <strain evidence="6">UMB0763</strain>
    </source>
</reference>
<feature type="domain" description="SIS" evidence="5">
    <location>
        <begin position="131"/>
        <end position="268"/>
    </location>
</feature>
<organism evidence="6 7">
    <name type="scientific">Corynebacterium pyruviciproducens</name>
    <dbReference type="NCBI Taxonomy" id="598660"/>
    <lineage>
        <taxon>Bacteria</taxon>
        <taxon>Bacillati</taxon>
        <taxon>Actinomycetota</taxon>
        <taxon>Actinomycetes</taxon>
        <taxon>Mycobacteriales</taxon>
        <taxon>Corynebacteriaceae</taxon>
        <taxon>Corynebacterium</taxon>
    </lineage>
</organism>
<dbReference type="GO" id="GO:0003700">
    <property type="term" value="F:DNA-binding transcription factor activity"/>
    <property type="evidence" value="ECO:0007669"/>
    <property type="project" value="InterPro"/>
</dbReference>
<feature type="domain" description="HTH rpiR-type" evidence="4">
    <location>
        <begin position="7"/>
        <end position="83"/>
    </location>
</feature>
<dbReference type="Pfam" id="PF01418">
    <property type="entry name" value="HTH_6"/>
    <property type="match status" value="1"/>
</dbReference>
<dbReference type="Gene3D" id="1.10.10.10">
    <property type="entry name" value="Winged helix-like DNA-binding domain superfamily/Winged helix DNA-binding domain"/>
    <property type="match status" value="1"/>
</dbReference>
<dbReference type="GO" id="GO:0097367">
    <property type="term" value="F:carbohydrate derivative binding"/>
    <property type="evidence" value="ECO:0007669"/>
    <property type="project" value="InterPro"/>
</dbReference>
<dbReference type="InterPro" id="IPR001347">
    <property type="entry name" value="SIS_dom"/>
</dbReference>
<dbReference type="KEGG" id="cpyr:CYJ47_12470"/>
<dbReference type="InterPro" id="IPR047640">
    <property type="entry name" value="RpiR-like"/>
</dbReference>
<evidence type="ECO:0000256" key="1">
    <source>
        <dbReference type="ARBA" id="ARBA00023015"/>
    </source>
</evidence>
<dbReference type="PANTHER" id="PTHR30514">
    <property type="entry name" value="GLUCOKINASE"/>
    <property type="match status" value="1"/>
</dbReference>
<dbReference type="Proteomes" id="UP000234560">
    <property type="component" value="Chromosome"/>
</dbReference>
<dbReference type="EMBL" id="CP136958">
    <property type="protein sequence ID" value="WOT02042.1"/>
    <property type="molecule type" value="Genomic_DNA"/>
</dbReference>
<dbReference type="PROSITE" id="PS51071">
    <property type="entry name" value="HTH_RPIR"/>
    <property type="match status" value="1"/>
</dbReference>
<dbReference type="InterPro" id="IPR046348">
    <property type="entry name" value="SIS_dom_sf"/>
</dbReference>
<dbReference type="GO" id="GO:0003677">
    <property type="term" value="F:DNA binding"/>
    <property type="evidence" value="ECO:0007669"/>
    <property type="project" value="UniProtKB-KW"/>
</dbReference>
<keyword evidence="3" id="KW-0804">Transcription</keyword>
<name>A0AAF0YRE4_9CORY</name>
<dbReference type="InterPro" id="IPR009057">
    <property type="entry name" value="Homeodomain-like_sf"/>
</dbReference>
<dbReference type="SUPFAM" id="SSF53697">
    <property type="entry name" value="SIS domain"/>
    <property type="match status" value="1"/>
</dbReference>
<dbReference type="Pfam" id="PF01380">
    <property type="entry name" value="SIS"/>
    <property type="match status" value="1"/>
</dbReference>
<dbReference type="PROSITE" id="PS51464">
    <property type="entry name" value="SIS"/>
    <property type="match status" value="1"/>
</dbReference>